<keyword evidence="2" id="KW-0547">Nucleotide-binding</keyword>
<evidence type="ECO:0000256" key="5">
    <source>
        <dbReference type="ARBA" id="ARBA00024247"/>
    </source>
</evidence>
<dbReference type="InterPro" id="IPR003749">
    <property type="entry name" value="ThiS/MoaD-like"/>
</dbReference>
<dbReference type="PANTHER" id="PTHR33359">
    <property type="entry name" value="MOLYBDOPTERIN SYNTHASE SULFUR CARRIER SUBUNIT"/>
    <property type="match status" value="1"/>
</dbReference>
<dbReference type="Gene3D" id="3.10.20.30">
    <property type="match status" value="1"/>
</dbReference>
<evidence type="ECO:0000256" key="4">
    <source>
        <dbReference type="ARBA" id="ARBA00024200"/>
    </source>
</evidence>
<name>A0A1H9S0E5_9BACI</name>
<gene>
    <name evidence="13" type="ORF">SAMN04487944_11031</name>
</gene>
<reference evidence="13 14" key="1">
    <citation type="submission" date="2016-10" db="EMBL/GenBank/DDBJ databases">
        <authorList>
            <person name="de Groot N.N."/>
        </authorList>
    </citation>
    <scope>NUCLEOTIDE SEQUENCE [LARGE SCALE GENOMIC DNA]</scope>
    <source>
        <strain evidence="13 14">CGMCC 1.7727</strain>
    </source>
</reference>
<dbReference type="NCBIfam" id="TIGR01682">
    <property type="entry name" value="moaD"/>
    <property type="match status" value="1"/>
</dbReference>
<dbReference type="InterPro" id="IPR044672">
    <property type="entry name" value="MOCS2A"/>
</dbReference>
<evidence type="ECO:0000313" key="14">
    <source>
        <dbReference type="Proteomes" id="UP000199687"/>
    </source>
</evidence>
<dbReference type="STRING" id="531814.SAMN04487944_11031"/>
<accession>A0A1H9S0E5</accession>
<evidence type="ECO:0000256" key="2">
    <source>
        <dbReference type="ARBA" id="ARBA00022741"/>
    </source>
</evidence>
<keyword evidence="3" id="KW-0501">Molybdenum cofactor biosynthesis</keyword>
<dbReference type="InterPro" id="IPR012675">
    <property type="entry name" value="Beta-grasp_dom_sf"/>
</dbReference>
<sequence>MIHMINILFFAQIQQETGKERIELDTEEITVKELREYLINQLKINQVSESMVAVNEAYALDTDIVRAGDTVAIIPPVSGG</sequence>
<dbReference type="CDD" id="cd00754">
    <property type="entry name" value="Ubl_MoaD"/>
    <property type="match status" value="1"/>
</dbReference>
<evidence type="ECO:0000256" key="11">
    <source>
        <dbReference type="ARBA" id="ARBA00078020"/>
    </source>
</evidence>
<evidence type="ECO:0000256" key="12">
    <source>
        <dbReference type="ARBA" id="ARBA00078992"/>
    </source>
</evidence>
<evidence type="ECO:0000256" key="3">
    <source>
        <dbReference type="ARBA" id="ARBA00023150"/>
    </source>
</evidence>
<dbReference type="GO" id="GO:0006777">
    <property type="term" value="P:Mo-molybdopterin cofactor biosynthetic process"/>
    <property type="evidence" value="ECO:0007669"/>
    <property type="project" value="UniProtKB-KW"/>
</dbReference>
<evidence type="ECO:0000256" key="1">
    <source>
        <dbReference type="ARBA" id="ARBA00005046"/>
    </source>
</evidence>
<proteinExistence type="inferred from homology"/>
<comment type="pathway">
    <text evidence="1">Cofactor biosynthesis; molybdopterin biosynthesis.</text>
</comment>
<dbReference type="GO" id="GO:0000166">
    <property type="term" value="F:nucleotide binding"/>
    <property type="evidence" value="ECO:0007669"/>
    <property type="project" value="UniProtKB-KW"/>
</dbReference>
<dbReference type="UniPathway" id="UPA00344"/>
<protein>
    <recommendedName>
        <fullName evidence="5">Molybdopterin synthase sulfur carrier subunit</fullName>
    </recommendedName>
    <alternativeName>
        <fullName evidence="11">MPT synthase subunit 1</fullName>
    </alternativeName>
    <alternativeName>
        <fullName evidence="8">Molybdenum cofactor biosynthesis protein D</fullName>
    </alternativeName>
    <alternativeName>
        <fullName evidence="10">Molybdopterin-converting factor small subunit</fullName>
    </alternativeName>
    <alternativeName>
        <fullName evidence="9">Molybdopterin-converting factor subunit 1</fullName>
    </alternativeName>
    <alternativeName>
        <fullName evidence="12">Sulfur carrier protein MoaD</fullName>
    </alternativeName>
</protein>
<dbReference type="Pfam" id="PF02597">
    <property type="entry name" value="ThiS"/>
    <property type="match status" value="1"/>
</dbReference>
<comment type="similarity">
    <text evidence="4">Belongs to the MoaD family.</text>
</comment>
<dbReference type="Proteomes" id="UP000199687">
    <property type="component" value="Unassembled WGS sequence"/>
</dbReference>
<dbReference type="EMBL" id="FOGL01000010">
    <property type="protein sequence ID" value="SER78414.1"/>
    <property type="molecule type" value="Genomic_DNA"/>
</dbReference>
<evidence type="ECO:0000256" key="7">
    <source>
        <dbReference type="ARBA" id="ARBA00063099"/>
    </source>
</evidence>
<evidence type="ECO:0000256" key="10">
    <source>
        <dbReference type="ARBA" id="ARBA00077809"/>
    </source>
</evidence>
<dbReference type="GO" id="GO:1990133">
    <property type="term" value="C:molybdopterin adenylyltransferase complex"/>
    <property type="evidence" value="ECO:0007669"/>
    <property type="project" value="TreeGrafter"/>
</dbReference>
<dbReference type="AlphaFoldDB" id="A0A1H9S0E5"/>
<comment type="subunit">
    <text evidence="7">Heterotetramer of 2 MoaD subunits and 2 MoaE subunits. Forms a stable heterotetrameric complex of 2 MoaD and 2 MoeB during adenylation of MoaD by MoeB. During catalysis MoaD shuttles between the two heterotetrameric complexes.</text>
</comment>
<dbReference type="SUPFAM" id="SSF54285">
    <property type="entry name" value="MoaD/ThiS"/>
    <property type="match status" value="1"/>
</dbReference>
<dbReference type="InterPro" id="IPR016155">
    <property type="entry name" value="Mopterin_synth/thiamin_S_b"/>
</dbReference>
<keyword evidence="14" id="KW-1185">Reference proteome</keyword>
<evidence type="ECO:0000313" key="13">
    <source>
        <dbReference type="EMBL" id="SER78414.1"/>
    </source>
</evidence>
<evidence type="ECO:0000256" key="9">
    <source>
        <dbReference type="ARBA" id="ARBA00076711"/>
    </source>
</evidence>
<evidence type="ECO:0000256" key="6">
    <source>
        <dbReference type="ARBA" id="ARBA00054425"/>
    </source>
</evidence>
<dbReference type="FunFam" id="3.10.20.30:FF:000010">
    <property type="entry name" value="Molybdopterin synthase sulfur carrier subunit"/>
    <property type="match status" value="1"/>
</dbReference>
<comment type="function">
    <text evidence="6">Involved in sulfur transfer in the conversion of molybdopterin precursor Z to molybdopterin.</text>
</comment>
<evidence type="ECO:0000256" key="8">
    <source>
        <dbReference type="ARBA" id="ARBA00075076"/>
    </source>
</evidence>
<organism evidence="13 14">
    <name type="scientific">Gracilibacillus ureilyticus</name>
    <dbReference type="NCBI Taxonomy" id="531814"/>
    <lineage>
        <taxon>Bacteria</taxon>
        <taxon>Bacillati</taxon>
        <taxon>Bacillota</taxon>
        <taxon>Bacilli</taxon>
        <taxon>Bacillales</taxon>
        <taxon>Bacillaceae</taxon>
        <taxon>Gracilibacillus</taxon>
    </lineage>
</organism>
<dbReference type="PANTHER" id="PTHR33359:SF1">
    <property type="entry name" value="MOLYBDOPTERIN SYNTHASE SULFUR CARRIER SUBUNIT"/>
    <property type="match status" value="1"/>
</dbReference>